<dbReference type="Gene3D" id="3.90.190.10">
    <property type="entry name" value="Protein tyrosine phosphatase superfamily"/>
    <property type="match status" value="1"/>
</dbReference>
<dbReference type="Pfam" id="PF13350">
    <property type="entry name" value="Y_phosphatase3"/>
    <property type="match status" value="1"/>
</dbReference>
<dbReference type="InterPro" id="IPR026893">
    <property type="entry name" value="Tyr/Ser_Pase_IphP-type"/>
</dbReference>
<dbReference type="EMBL" id="JAAGOB010000001">
    <property type="protein sequence ID" value="NED94244.1"/>
    <property type="molecule type" value="Genomic_DNA"/>
</dbReference>
<gene>
    <name evidence="3" type="ORF">G1H11_02860</name>
</gene>
<evidence type="ECO:0000256" key="1">
    <source>
        <dbReference type="ARBA" id="ARBA00009580"/>
    </source>
</evidence>
<dbReference type="PROSITE" id="PS00383">
    <property type="entry name" value="TYR_PHOSPHATASE_1"/>
    <property type="match status" value="1"/>
</dbReference>
<dbReference type="GO" id="GO:0004721">
    <property type="term" value="F:phosphoprotein phosphatase activity"/>
    <property type="evidence" value="ECO:0007669"/>
    <property type="project" value="InterPro"/>
</dbReference>
<comment type="caution">
    <text evidence="3">The sequence shown here is derived from an EMBL/GenBank/DDBJ whole genome shotgun (WGS) entry which is preliminary data.</text>
</comment>
<dbReference type="AlphaFoldDB" id="A0A6N9YH03"/>
<reference evidence="3 4" key="1">
    <citation type="submission" date="2020-02" db="EMBL/GenBank/DDBJ databases">
        <authorList>
            <person name="Li X.-J."/>
            <person name="Feng X.-M."/>
        </authorList>
    </citation>
    <scope>NUCLEOTIDE SEQUENCE [LARGE SCALE GENOMIC DNA]</scope>
    <source>
        <strain evidence="3 4">CGMCC 4.7225</strain>
    </source>
</reference>
<dbReference type="PANTHER" id="PTHR31126:SF1">
    <property type="entry name" value="TYROSINE SPECIFIC PROTEIN PHOSPHATASES DOMAIN-CONTAINING PROTEIN"/>
    <property type="match status" value="1"/>
</dbReference>
<dbReference type="InterPro" id="IPR016130">
    <property type="entry name" value="Tyr_Pase_AS"/>
</dbReference>
<proteinExistence type="inferred from homology"/>
<name>A0A6N9YH03_9ACTN</name>
<evidence type="ECO:0000313" key="4">
    <source>
        <dbReference type="Proteomes" id="UP000469185"/>
    </source>
</evidence>
<organism evidence="3 4">
    <name type="scientific">Phytoactinopolyspora alkaliphila</name>
    <dbReference type="NCBI Taxonomy" id="1783498"/>
    <lineage>
        <taxon>Bacteria</taxon>
        <taxon>Bacillati</taxon>
        <taxon>Actinomycetota</taxon>
        <taxon>Actinomycetes</taxon>
        <taxon>Jiangellales</taxon>
        <taxon>Jiangellaceae</taxon>
        <taxon>Phytoactinopolyspora</taxon>
    </lineage>
</organism>
<protein>
    <submittedName>
        <fullName evidence="3">Tyrosine-protein phosphatase</fullName>
    </submittedName>
</protein>
<comment type="similarity">
    <text evidence="1">Belongs to the protein-tyrosine phosphatase family.</text>
</comment>
<sequence>MRHLPFAGLRNFRDLGGYPAAGGRTVAWKRLYRSDALCVLDGDDWARFVELGVGTVIDLRFPSEVEQHGRVPQHDSLSYHHVSIQRHGYEQTGLDASVDPAEFFAERYTELATDGAAEIVSVLEIIAASPQPVVFHCAAGKDRTGIVAAVLLSLLGVSDDDVAADYALTDLIAHEFVADWRADPRNPPQLWPGYGRAPEKAMRGFLAAMADTHGSMPEFVRTGGVDDAKLVSALRERYLD</sequence>
<feature type="domain" description="Tyrosine specific protein phosphatases" evidence="2">
    <location>
        <begin position="117"/>
        <end position="152"/>
    </location>
</feature>
<evidence type="ECO:0000313" key="3">
    <source>
        <dbReference type="EMBL" id="NED94244.1"/>
    </source>
</evidence>
<keyword evidence="4" id="KW-1185">Reference proteome</keyword>
<accession>A0A6N9YH03</accession>
<dbReference type="Proteomes" id="UP000469185">
    <property type="component" value="Unassembled WGS sequence"/>
</dbReference>
<dbReference type="InterPro" id="IPR000387">
    <property type="entry name" value="Tyr_Pase_dom"/>
</dbReference>
<dbReference type="InterPro" id="IPR029021">
    <property type="entry name" value="Prot-tyrosine_phosphatase-like"/>
</dbReference>
<evidence type="ECO:0000259" key="2">
    <source>
        <dbReference type="PROSITE" id="PS50056"/>
    </source>
</evidence>
<dbReference type="PANTHER" id="PTHR31126">
    <property type="entry name" value="TYROSINE-PROTEIN PHOSPHATASE"/>
    <property type="match status" value="1"/>
</dbReference>
<dbReference type="SUPFAM" id="SSF52799">
    <property type="entry name" value="(Phosphotyrosine protein) phosphatases II"/>
    <property type="match status" value="1"/>
</dbReference>
<dbReference type="RefSeq" id="WP_163815772.1">
    <property type="nucleotide sequence ID" value="NZ_JAAGOB010000001.1"/>
</dbReference>
<dbReference type="PROSITE" id="PS50056">
    <property type="entry name" value="TYR_PHOSPHATASE_2"/>
    <property type="match status" value="1"/>
</dbReference>